<keyword evidence="6" id="KW-0333">Golgi apparatus</keyword>
<comment type="subcellular location">
    <subcellularLocation>
        <location evidence="1">Golgi apparatus membrane</location>
    </subcellularLocation>
</comment>
<evidence type="ECO:0000256" key="5">
    <source>
        <dbReference type="ARBA" id="ARBA00022989"/>
    </source>
</evidence>
<evidence type="ECO:0000313" key="9">
    <source>
        <dbReference type="EMBL" id="CAH8386952.1"/>
    </source>
</evidence>
<name>A0ABC8LSZ3_ERUVS</name>
<gene>
    <name evidence="9" type="ORF">ERUC_LOCUS39435</name>
</gene>
<dbReference type="PANTHER" id="PTHR32044">
    <property type="entry name" value="GLUCOMANNAN 4-BETA-MANNOSYLTRANSFERASE 9"/>
    <property type="match status" value="1"/>
</dbReference>
<proteinExistence type="predicted"/>
<protein>
    <submittedName>
        <fullName evidence="9">Uncharacterized protein</fullName>
    </submittedName>
</protein>
<keyword evidence="7 8" id="KW-0472">Membrane</keyword>
<dbReference type="AlphaFoldDB" id="A0ABC8LSZ3"/>
<keyword evidence="2" id="KW-0328">Glycosyltransferase</keyword>
<dbReference type="GO" id="GO:0016757">
    <property type="term" value="F:glycosyltransferase activity"/>
    <property type="evidence" value="ECO:0007669"/>
    <property type="project" value="UniProtKB-KW"/>
</dbReference>
<organism evidence="9 10">
    <name type="scientific">Eruca vesicaria subsp. sativa</name>
    <name type="common">Garden rocket</name>
    <name type="synonym">Eruca sativa</name>
    <dbReference type="NCBI Taxonomy" id="29727"/>
    <lineage>
        <taxon>Eukaryota</taxon>
        <taxon>Viridiplantae</taxon>
        <taxon>Streptophyta</taxon>
        <taxon>Embryophyta</taxon>
        <taxon>Tracheophyta</taxon>
        <taxon>Spermatophyta</taxon>
        <taxon>Magnoliopsida</taxon>
        <taxon>eudicotyledons</taxon>
        <taxon>Gunneridae</taxon>
        <taxon>Pentapetalae</taxon>
        <taxon>rosids</taxon>
        <taxon>malvids</taxon>
        <taxon>Brassicales</taxon>
        <taxon>Brassicaceae</taxon>
        <taxon>Brassiceae</taxon>
        <taxon>Eruca</taxon>
    </lineage>
</organism>
<evidence type="ECO:0000256" key="1">
    <source>
        <dbReference type="ARBA" id="ARBA00004394"/>
    </source>
</evidence>
<evidence type="ECO:0000256" key="6">
    <source>
        <dbReference type="ARBA" id="ARBA00023034"/>
    </source>
</evidence>
<dbReference type="EMBL" id="CAKOAT010730710">
    <property type="protein sequence ID" value="CAH8386952.1"/>
    <property type="molecule type" value="Genomic_DNA"/>
</dbReference>
<dbReference type="GO" id="GO:0000139">
    <property type="term" value="C:Golgi membrane"/>
    <property type="evidence" value="ECO:0007669"/>
    <property type="project" value="UniProtKB-SubCell"/>
</dbReference>
<evidence type="ECO:0000313" key="10">
    <source>
        <dbReference type="Proteomes" id="UP001642260"/>
    </source>
</evidence>
<evidence type="ECO:0000256" key="2">
    <source>
        <dbReference type="ARBA" id="ARBA00022676"/>
    </source>
</evidence>
<keyword evidence="3" id="KW-0808">Transferase</keyword>
<accession>A0ABC8LSZ3</accession>
<dbReference type="Proteomes" id="UP001642260">
    <property type="component" value="Unassembled WGS sequence"/>
</dbReference>
<evidence type="ECO:0000256" key="3">
    <source>
        <dbReference type="ARBA" id="ARBA00022679"/>
    </source>
</evidence>
<keyword evidence="10" id="KW-1185">Reference proteome</keyword>
<feature type="transmembrane region" description="Helical" evidence="8">
    <location>
        <begin position="124"/>
        <end position="144"/>
    </location>
</feature>
<evidence type="ECO:0000256" key="7">
    <source>
        <dbReference type="ARBA" id="ARBA00023136"/>
    </source>
</evidence>
<dbReference type="PANTHER" id="PTHR32044:SF84">
    <property type="entry name" value="XYLOGLUCAN GLYCOSYLTRANSFERASE 5-RELATED"/>
    <property type="match status" value="1"/>
</dbReference>
<comment type="caution">
    <text evidence="9">The sequence shown here is derived from an EMBL/GenBank/DDBJ whole genome shotgun (WGS) entry which is preliminary data.</text>
</comment>
<sequence>MCVCVWQALHHDLRRRSLHLEMPGVTSKHQTNLQQNYSLTYLALVLCEVPESYEAHKKQKNRWHSGPMQLFCLCLGAILTSKIAIWKKPNLILLFFLLRKPFFLSTPSHCSALSFYSQCLYQKLSFPFGIICYIPVFMSFLILFPSPKSFPFIVPYLL</sequence>
<keyword evidence="5 8" id="KW-1133">Transmembrane helix</keyword>
<evidence type="ECO:0000256" key="4">
    <source>
        <dbReference type="ARBA" id="ARBA00022692"/>
    </source>
</evidence>
<keyword evidence="4 8" id="KW-0812">Transmembrane</keyword>
<reference evidence="9 10" key="1">
    <citation type="submission" date="2022-03" db="EMBL/GenBank/DDBJ databases">
        <authorList>
            <person name="Macdonald S."/>
            <person name="Ahmed S."/>
            <person name="Newling K."/>
        </authorList>
    </citation>
    <scope>NUCLEOTIDE SEQUENCE [LARGE SCALE GENOMIC DNA]</scope>
</reference>
<evidence type="ECO:0000256" key="8">
    <source>
        <dbReference type="SAM" id="Phobius"/>
    </source>
</evidence>